<gene>
    <name evidence="2" type="ORF">RIF29_34904</name>
</gene>
<organism evidence="2 3">
    <name type="scientific">Crotalaria pallida</name>
    <name type="common">Smooth rattlebox</name>
    <name type="synonym">Crotalaria striata</name>
    <dbReference type="NCBI Taxonomy" id="3830"/>
    <lineage>
        <taxon>Eukaryota</taxon>
        <taxon>Viridiplantae</taxon>
        <taxon>Streptophyta</taxon>
        <taxon>Embryophyta</taxon>
        <taxon>Tracheophyta</taxon>
        <taxon>Spermatophyta</taxon>
        <taxon>Magnoliopsida</taxon>
        <taxon>eudicotyledons</taxon>
        <taxon>Gunneridae</taxon>
        <taxon>Pentapetalae</taxon>
        <taxon>rosids</taxon>
        <taxon>fabids</taxon>
        <taxon>Fabales</taxon>
        <taxon>Fabaceae</taxon>
        <taxon>Papilionoideae</taxon>
        <taxon>50 kb inversion clade</taxon>
        <taxon>genistoids sensu lato</taxon>
        <taxon>core genistoids</taxon>
        <taxon>Crotalarieae</taxon>
        <taxon>Crotalaria</taxon>
    </lineage>
</organism>
<dbReference type="GO" id="GO:0060090">
    <property type="term" value="F:molecular adaptor activity"/>
    <property type="evidence" value="ECO:0007669"/>
    <property type="project" value="TreeGrafter"/>
</dbReference>
<dbReference type="InterPro" id="IPR040398">
    <property type="entry name" value="Not1"/>
</dbReference>
<dbReference type="InterPro" id="IPR024557">
    <property type="entry name" value="CNOT1_dom_4"/>
</dbReference>
<evidence type="ECO:0000259" key="1">
    <source>
        <dbReference type="Pfam" id="PF12842"/>
    </source>
</evidence>
<name>A0AAN9HTJ9_CROPI</name>
<proteinExistence type="predicted"/>
<dbReference type="GO" id="GO:0000288">
    <property type="term" value="P:nuclear-transcribed mRNA catabolic process, deadenylation-dependent decay"/>
    <property type="evidence" value="ECO:0007669"/>
    <property type="project" value="TreeGrafter"/>
</dbReference>
<comment type="caution">
    <text evidence="2">The sequence shown here is derived from an EMBL/GenBank/DDBJ whole genome shotgun (WGS) entry which is preliminary data.</text>
</comment>
<dbReference type="Proteomes" id="UP001372338">
    <property type="component" value="Unassembled WGS sequence"/>
</dbReference>
<accession>A0AAN9HTJ9</accession>
<evidence type="ECO:0000313" key="2">
    <source>
        <dbReference type="EMBL" id="KAK7251585.1"/>
    </source>
</evidence>
<feature type="domain" description="CCR4-NOT transcription complex subunit 1" evidence="1">
    <location>
        <begin position="10"/>
        <end position="63"/>
    </location>
</feature>
<dbReference type="PANTHER" id="PTHR13162:SF8">
    <property type="entry name" value="CCR4-NOT TRANSCRIPTION COMPLEX SUBUNIT 1"/>
    <property type="match status" value="1"/>
</dbReference>
<dbReference type="EMBL" id="JAYWIO010000007">
    <property type="protein sequence ID" value="KAK7251585.1"/>
    <property type="molecule type" value="Genomic_DNA"/>
</dbReference>
<sequence length="93" mass="10024">MTPPTPTQALEPLRGSISSQLRTSVQNLSIGNEILEQVVQLVTNDNLDLGCAVIEQAVTDKVVIFEAPEIILRCVSRDEAALVVAQKVCPVIL</sequence>
<keyword evidence="3" id="KW-1185">Reference proteome</keyword>
<dbReference type="GO" id="GO:0017148">
    <property type="term" value="P:negative regulation of translation"/>
    <property type="evidence" value="ECO:0007669"/>
    <property type="project" value="InterPro"/>
</dbReference>
<reference evidence="2 3" key="1">
    <citation type="submission" date="2024-01" db="EMBL/GenBank/DDBJ databases">
        <title>The genomes of 5 underutilized Papilionoideae crops provide insights into root nodulation and disease resistanc.</title>
        <authorList>
            <person name="Yuan L."/>
        </authorList>
    </citation>
    <scope>NUCLEOTIDE SEQUENCE [LARGE SCALE GENOMIC DNA]</scope>
    <source>
        <strain evidence="2">ZHUSHIDOU_FW_LH</strain>
        <tissue evidence="2">Leaf</tissue>
    </source>
</reference>
<dbReference type="PANTHER" id="PTHR13162">
    <property type="entry name" value="CCR4-NOT TRANSCRIPTION COMPLEX"/>
    <property type="match status" value="1"/>
</dbReference>
<dbReference type="GO" id="GO:0030015">
    <property type="term" value="C:CCR4-NOT core complex"/>
    <property type="evidence" value="ECO:0007669"/>
    <property type="project" value="InterPro"/>
</dbReference>
<dbReference type="GO" id="GO:0000932">
    <property type="term" value="C:P-body"/>
    <property type="evidence" value="ECO:0007669"/>
    <property type="project" value="TreeGrafter"/>
</dbReference>
<evidence type="ECO:0000313" key="3">
    <source>
        <dbReference type="Proteomes" id="UP001372338"/>
    </source>
</evidence>
<dbReference type="AlphaFoldDB" id="A0AAN9HTJ9"/>
<dbReference type="Pfam" id="PF12842">
    <property type="entry name" value="DUF3819"/>
    <property type="match status" value="1"/>
</dbReference>
<protein>
    <recommendedName>
        <fullName evidence="1">CCR4-NOT transcription complex subunit 1 domain-containing protein</fullName>
    </recommendedName>
</protein>